<name>A0A4C1SZ55_EUMVA</name>
<comment type="caution">
    <text evidence="2">The sequence shown here is derived from an EMBL/GenBank/DDBJ whole genome shotgun (WGS) entry which is preliminary data.</text>
</comment>
<accession>A0A4C1SZ55</accession>
<sequence length="225" mass="24394">MIQYRSCYCSGGSKIRNPDADGKEVDTDELASAGATGCTEVLVEVAADAPKPNVVVPALPNPKDVLPVAVDVAGTGATLAVAGAVEPKLNPNGFIPASPPPVAPKVKPLDFVVEDCAEVAVAVGVPKENPPVDGALPPESTLGMMERVTLDMLSVQRSKYPWSEKIDKLFWRGRDSRRERLDLISLSRKRPDLIDAAITNFFFFRDEENKYGPKVDHISFLDFFK</sequence>
<gene>
    <name evidence="2" type="primary">KDELC1</name>
    <name evidence="2" type="ORF">EVAR_72055_1</name>
</gene>
<dbReference type="InterPro" id="IPR006598">
    <property type="entry name" value="CAP10"/>
</dbReference>
<dbReference type="Pfam" id="PF05686">
    <property type="entry name" value="Glyco_transf_90"/>
    <property type="match status" value="1"/>
</dbReference>
<protein>
    <submittedName>
        <fullName evidence="2">KDEL motif-containing protein 1</fullName>
    </submittedName>
</protein>
<evidence type="ECO:0000313" key="3">
    <source>
        <dbReference type="Proteomes" id="UP000299102"/>
    </source>
</evidence>
<evidence type="ECO:0000313" key="2">
    <source>
        <dbReference type="EMBL" id="GBP07184.1"/>
    </source>
</evidence>
<dbReference type="OrthoDB" id="541052at2759"/>
<reference evidence="2 3" key="1">
    <citation type="journal article" date="2019" name="Commun. Biol.">
        <title>The bagworm genome reveals a unique fibroin gene that provides high tensile strength.</title>
        <authorList>
            <person name="Kono N."/>
            <person name="Nakamura H."/>
            <person name="Ohtoshi R."/>
            <person name="Tomita M."/>
            <person name="Numata K."/>
            <person name="Arakawa K."/>
        </authorList>
    </citation>
    <scope>NUCLEOTIDE SEQUENCE [LARGE SCALE GENOMIC DNA]</scope>
</reference>
<feature type="domain" description="Glycosyl transferase CAP10" evidence="1">
    <location>
        <begin position="145"/>
        <end position="225"/>
    </location>
</feature>
<proteinExistence type="predicted"/>
<dbReference type="STRING" id="151549.A0A4C1SZ55"/>
<feature type="non-terminal residue" evidence="2">
    <location>
        <position position="225"/>
    </location>
</feature>
<keyword evidence="3" id="KW-1185">Reference proteome</keyword>
<evidence type="ECO:0000259" key="1">
    <source>
        <dbReference type="Pfam" id="PF05686"/>
    </source>
</evidence>
<dbReference type="EMBL" id="BGZK01008141">
    <property type="protein sequence ID" value="GBP07184.1"/>
    <property type="molecule type" value="Genomic_DNA"/>
</dbReference>
<dbReference type="Proteomes" id="UP000299102">
    <property type="component" value="Unassembled WGS sequence"/>
</dbReference>
<organism evidence="2 3">
    <name type="scientific">Eumeta variegata</name>
    <name type="common">Bagworm moth</name>
    <name type="synonym">Eumeta japonica</name>
    <dbReference type="NCBI Taxonomy" id="151549"/>
    <lineage>
        <taxon>Eukaryota</taxon>
        <taxon>Metazoa</taxon>
        <taxon>Ecdysozoa</taxon>
        <taxon>Arthropoda</taxon>
        <taxon>Hexapoda</taxon>
        <taxon>Insecta</taxon>
        <taxon>Pterygota</taxon>
        <taxon>Neoptera</taxon>
        <taxon>Endopterygota</taxon>
        <taxon>Lepidoptera</taxon>
        <taxon>Glossata</taxon>
        <taxon>Ditrysia</taxon>
        <taxon>Tineoidea</taxon>
        <taxon>Psychidae</taxon>
        <taxon>Oiketicinae</taxon>
        <taxon>Eumeta</taxon>
    </lineage>
</organism>
<dbReference type="AlphaFoldDB" id="A0A4C1SZ55"/>